<dbReference type="EMBL" id="CAJPWZ010002685">
    <property type="protein sequence ID" value="CAG2242852.1"/>
    <property type="molecule type" value="Genomic_DNA"/>
</dbReference>
<proteinExistence type="predicted"/>
<name>A0A8S3U8I1_MYTED</name>
<reference evidence="1" key="1">
    <citation type="submission" date="2021-03" db="EMBL/GenBank/DDBJ databases">
        <authorList>
            <person name="Bekaert M."/>
        </authorList>
    </citation>
    <scope>NUCLEOTIDE SEQUENCE</scope>
</reference>
<keyword evidence="2" id="KW-1185">Reference proteome</keyword>
<dbReference type="Proteomes" id="UP000683360">
    <property type="component" value="Unassembled WGS sequence"/>
</dbReference>
<evidence type="ECO:0000313" key="1">
    <source>
        <dbReference type="EMBL" id="CAG2242852.1"/>
    </source>
</evidence>
<dbReference type="AlphaFoldDB" id="A0A8S3U8I1"/>
<sequence length="206" mass="24287">MGRHLTTEVKHYSIIQSLLTEMVFNVSNYGFQCVKFGQTPNDSSKVLEHYTVFTHRHMVFNVSNFGRHLTTVVKYYSIIQSLLTDIWFSMCQIWADALTTEVKYYSIIQSLLTERWFSMCQTLVFNMSNLGRHLTRVVKYYSSKQFLLTDKWFSMCQIMGFKVSNLGRHLFNDSSKVLQHYTVFSNRQMVFNVSNFGRHLTTVVKY</sequence>
<protein>
    <submittedName>
        <fullName evidence="1">Uncharacterized protein</fullName>
    </submittedName>
</protein>
<evidence type="ECO:0000313" key="2">
    <source>
        <dbReference type="Proteomes" id="UP000683360"/>
    </source>
</evidence>
<comment type="caution">
    <text evidence="1">The sequence shown here is derived from an EMBL/GenBank/DDBJ whole genome shotgun (WGS) entry which is preliminary data.</text>
</comment>
<accession>A0A8S3U8I1</accession>
<organism evidence="1 2">
    <name type="scientific">Mytilus edulis</name>
    <name type="common">Blue mussel</name>
    <dbReference type="NCBI Taxonomy" id="6550"/>
    <lineage>
        <taxon>Eukaryota</taxon>
        <taxon>Metazoa</taxon>
        <taxon>Spiralia</taxon>
        <taxon>Lophotrochozoa</taxon>
        <taxon>Mollusca</taxon>
        <taxon>Bivalvia</taxon>
        <taxon>Autobranchia</taxon>
        <taxon>Pteriomorphia</taxon>
        <taxon>Mytilida</taxon>
        <taxon>Mytiloidea</taxon>
        <taxon>Mytilidae</taxon>
        <taxon>Mytilinae</taxon>
        <taxon>Mytilus</taxon>
    </lineage>
</organism>
<gene>
    <name evidence="1" type="ORF">MEDL_55003</name>
</gene>